<name>A0A8H3AUY6_9AGAM</name>
<organism evidence="1 2">
    <name type="scientific">Rhizoctonia solani</name>
    <dbReference type="NCBI Taxonomy" id="456999"/>
    <lineage>
        <taxon>Eukaryota</taxon>
        <taxon>Fungi</taxon>
        <taxon>Dikarya</taxon>
        <taxon>Basidiomycota</taxon>
        <taxon>Agaricomycotina</taxon>
        <taxon>Agaricomycetes</taxon>
        <taxon>Cantharellales</taxon>
        <taxon>Ceratobasidiaceae</taxon>
        <taxon>Rhizoctonia</taxon>
    </lineage>
</organism>
<sequence>MSRPLIAEISRGRANSKPSTAGRAQVGVAEDIREREDPFAEARILARDYAKEHGYDLTSMWEENIAWGHLDSFRHLNNVHYVRFFETSRMHMMYLIGLETNGPEGAKAMLEGLGVSIILKSIEVKFKRPVTYPDNLVIMQRPHNTSPSRFNLSSVAYSLAQRAPVATSEAICVWYDYDVWKKYDVDESTGVGLAIAKRAHKKD</sequence>
<protein>
    <recommendedName>
        <fullName evidence="3">Thioesterase domain-containing protein</fullName>
    </recommendedName>
</protein>
<evidence type="ECO:0008006" key="3">
    <source>
        <dbReference type="Google" id="ProtNLM"/>
    </source>
</evidence>
<dbReference type="InterPro" id="IPR050563">
    <property type="entry name" value="4-hydroxybenzoyl-CoA_TE"/>
</dbReference>
<dbReference type="EMBL" id="CAJMWW010000093">
    <property type="protein sequence ID" value="CAE6441142.1"/>
    <property type="molecule type" value="Genomic_DNA"/>
</dbReference>
<dbReference type="Pfam" id="PF13279">
    <property type="entry name" value="4HBT_2"/>
    <property type="match status" value="1"/>
</dbReference>
<proteinExistence type="predicted"/>
<gene>
    <name evidence="1" type="ORF">RDB_LOCUS95597</name>
</gene>
<dbReference type="CDD" id="cd00586">
    <property type="entry name" value="4HBT"/>
    <property type="match status" value="1"/>
</dbReference>
<dbReference type="SUPFAM" id="SSF54637">
    <property type="entry name" value="Thioesterase/thiol ester dehydrase-isomerase"/>
    <property type="match status" value="1"/>
</dbReference>
<dbReference type="PANTHER" id="PTHR31793">
    <property type="entry name" value="4-HYDROXYBENZOYL-COA THIOESTERASE FAMILY MEMBER"/>
    <property type="match status" value="1"/>
</dbReference>
<dbReference type="Gene3D" id="3.10.129.10">
    <property type="entry name" value="Hotdog Thioesterase"/>
    <property type="match status" value="1"/>
</dbReference>
<accession>A0A8H3AUY6</accession>
<evidence type="ECO:0000313" key="1">
    <source>
        <dbReference type="EMBL" id="CAE6441142.1"/>
    </source>
</evidence>
<dbReference type="AlphaFoldDB" id="A0A8H3AUY6"/>
<dbReference type="PANTHER" id="PTHR31793:SF39">
    <property type="entry name" value="THIOESTERASE_THIOL ESTER DEHYDRASE-ISOMERASE"/>
    <property type="match status" value="1"/>
</dbReference>
<evidence type="ECO:0000313" key="2">
    <source>
        <dbReference type="Proteomes" id="UP000663841"/>
    </source>
</evidence>
<reference evidence="1" key="1">
    <citation type="submission" date="2021-01" db="EMBL/GenBank/DDBJ databases">
        <authorList>
            <person name="Kaushik A."/>
        </authorList>
    </citation>
    <scope>NUCLEOTIDE SEQUENCE</scope>
    <source>
        <strain evidence="1">AG3-T5</strain>
    </source>
</reference>
<dbReference type="Proteomes" id="UP000663841">
    <property type="component" value="Unassembled WGS sequence"/>
</dbReference>
<dbReference type="InterPro" id="IPR029069">
    <property type="entry name" value="HotDog_dom_sf"/>
</dbReference>
<dbReference type="GO" id="GO:0047617">
    <property type="term" value="F:fatty acyl-CoA hydrolase activity"/>
    <property type="evidence" value="ECO:0007669"/>
    <property type="project" value="TreeGrafter"/>
</dbReference>
<comment type="caution">
    <text evidence="1">The sequence shown here is derived from an EMBL/GenBank/DDBJ whole genome shotgun (WGS) entry which is preliminary data.</text>
</comment>